<comment type="subcellular location">
    <subcellularLocation>
        <location evidence="1">Membrane</location>
        <topology evidence="1">Multi-pass membrane protein</topology>
    </subcellularLocation>
</comment>
<proteinExistence type="predicted"/>
<evidence type="ECO:0000256" key="5">
    <source>
        <dbReference type="ARBA" id="ARBA00023065"/>
    </source>
</evidence>
<dbReference type="GO" id="GO:0006826">
    <property type="term" value="P:iron ion transport"/>
    <property type="evidence" value="ECO:0007669"/>
    <property type="project" value="TreeGrafter"/>
</dbReference>
<keyword evidence="5" id="KW-0406">Ion transport</keyword>
<comment type="caution">
    <text evidence="10">The sequence shown here is derived from an EMBL/GenBank/DDBJ whole genome shotgun (WGS) entry which is preliminary data.</text>
</comment>
<dbReference type="EMBL" id="JAPQKO010000001">
    <property type="protein sequence ID" value="KAJ5183255.1"/>
    <property type="molecule type" value="Genomic_DNA"/>
</dbReference>
<dbReference type="CDD" id="cd06186">
    <property type="entry name" value="NOX_Duox_like_FAD_NADP"/>
    <property type="match status" value="1"/>
</dbReference>
<dbReference type="PANTHER" id="PTHR32361">
    <property type="entry name" value="FERRIC/CUPRIC REDUCTASE TRANSMEMBRANE COMPONENT"/>
    <property type="match status" value="1"/>
</dbReference>
<evidence type="ECO:0000313" key="11">
    <source>
        <dbReference type="Proteomes" id="UP001146351"/>
    </source>
</evidence>
<dbReference type="AlphaFoldDB" id="A0A9W9IUG5"/>
<evidence type="ECO:0000313" key="10">
    <source>
        <dbReference type="EMBL" id="KAJ5183255.1"/>
    </source>
</evidence>
<reference evidence="10" key="1">
    <citation type="submission" date="2022-11" db="EMBL/GenBank/DDBJ databases">
        <authorList>
            <person name="Petersen C."/>
        </authorList>
    </citation>
    <scope>NUCLEOTIDE SEQUENCE</scope>
    <source>
        <strain evidence="10">IBT 21917</strain>
    </source>
</reference>
<evidence type="ECO:0000256" key="4">
    <source>
        <dbReference type="ARBA" id="ARBA00022989"/>
    </source>
</evidence>
<keyword evidence="4 7" id="KW-1133">Transmembrane helix</keyword>
<feature type="transmembrane region" description="Helical" evidence="7">
    <location>
        <begin position="127"/>
        <end position="144"/>
    </location>
</feature>
<dbReference type="InterPro" id="IPR039261">
    <property type="entry name" value="FNR_nucleotide-bd"/>
</dbReference>
<reference evidence="10" key="2">
    <citation type="journal article" date="2023" name="IMA Fungus">
        <title>Comparative genomic study of the Penicillium genus elucidates a diverse pangenome and 15 lateral gene transfer events.</title>
        <authorList>
            <person name="Petersen C."/>
            <person name="Sorensen T."/>
            <person name="Nielsen M.R."/>
            <person name="Sondergaard T.E."/>
            <person name="Sorensen J.L."/>
            <person name="Fitzpatrick D.A."/>
            <person name="Frisvad J.C."/>
            <person name="Nielsen K.L."/>
        </authorList>
    </citation>
    <scope>NUCLEOTIDE SEQUENCE</scope>
    <source>
        <strain evidence="10">IBT 21917</strain>
    </source>
</reference>
<organism evidence="10 11">
    <name type="scientific">Penicillium capsulatum</name>
    <dbReference type="NCBI Taxonomy" id="69766"/>
    <lineage>
        <taxon>Eukaryota</taxon>
        <taxon>Fungi</taxon>
        <taxon>Dikarya</taxon>
        <taxon>Ascomycota</taxon>
        <taxon>Pezizomycotina</taxon>
        <taxon>Eurotiomycetes</taxon>
        <taxon>Eurotiomycetidae</taxon>
        <taxon>Eurotiales</taxon>
        <taxon>Aspergillaceae</taxon>
        <taxon>Penicillium</taxon>
    </lineage>
</organism>
<feature type="domain" description="FAD-binding 8" evidence="9">
    <location>
        <begin position="271"/>
        <end position="335"/>
    </location>
</feature>
<evidence type="ECO:0000259" key="8">
    <source>
        <dbReference type="Pfam" id="PF01794"/>
    </source>
</evidence>
<feature type="transmembrane region" description="Helical" evidence="7">
    <location>
        <begin position="93"/>
        <end position="115"/>
    </location>
</feature>
<name>A0A9W9IUG5_9EURO</name>
<keyword evidence="3 7" id="KW-0812">Transmembrane</keyword>
<feature type="transmembrane region" description="Helical" evidence="7">
    <location>
        <begin position="215"/>
        <end position="236"/>
    </location>
</feature>
<evidence type="ECO:0000256" key="7">
    <source>
        <dbReference type="SAM" id="Phobius"/>
    </source>
</evidence>
<protein>
    <recommendedName>
        <fullName evidence="12">FAD-binding FR-type domain-containing protein</fullName>
    </recommendedName>
</protein>
<keyword evidence="6 7" id="KW-0472">Membrane</keyword>
<evidence type="ECO:0008006" key="12">
    <source>
        <dbReference type="Google" id="ProtNLM"/>
    </source>
</evidence>
<evidence type="ECO:0000259" key="9">
    <source>
        <dbReference type="Pfam" id="PF08022"/>
    </source>
</evidence>
<dbReference type="Pfam" id="PF01794">
    <property type="entry name" value="Ferric_reduct"/>
    <property type="match status" value="1"/>
</dbReference>
<dbReference type="GO" id="GO:0005886">
    <property type="term" value="C:plasma membrane"/>
    <property type="evidence" value="ECO:0007669"/>
    <property type="project" value="TreeGrafter"/>
</dbReference>
<accession>A0A9W9IUG5</accession>
<feature type="transmembrane region" description="Helical" evidence="7">
    <location>
        <begin position="60"/>
        <end position="81"/>
    </location>
</feature>
<feature type="transmembrane region" description="Helical" evidence="7">
    <location>
        <begin position="159"/>
        <end position="179"/>
    </location>
</feature>
<sequence>MEIPAIYAITTGGIFLALFLMQTRHVLNHWIEPLSVFLSRHLTLPVLIRRHRIIGPWSRSGVLFHVSYIAVNIALVFFRAASVEDAGRRAGELALINTIFPLSAAHLSFLAELLGIYWRTCRKIHRATGWMAVAMLFFHIIIGLQDQTFSFPLTEKQNLLTVIGASALGILALFSIPYLRRWSYEIFLRSHQMLAGLFVYATWNHLRAHAGSELYVYVTLGILGLTTLLETTSILYRNGTLSGRGAPRALVSFSGKAIHGESPRNITAANIQVILPRPVRVEPGQYINLWMPSVSLWSWTQTHPFTVTSWSKDRQDSLKLLVQPRSGFSADLIRHGALPTNSSISFLALFTGPHGITEGVEQYETTLIIATGFGIVTSIPYLKKMIHGYNTCTSQTRRLHLVWQEGMVAAAEEQLDDILEDDIIDKGYILSISIYVEQGLANSRTPVGKHERICYYQGVPDYRKIISTEASGSQIERLANIPDEPGRTLVMGK</sequence>
<dbReference type="Proteomes" id="UP001146351">
    <property type="component" value="Unassembled WGS sequence"/>
</dbReference>
<dbReference type="GO" id="GO:0006879">
    <property type="term" value="P:intracellular iron ion homeostasis"/>
    <property type="evidence" value="ECO:0007669"/>
    <property type="project" value="TreeGrafter"/>
</dbReference>
<feature type="domain" description="Ferric oxidoreductase" evidence="8">
    <location>
        <begin position="91"/>
        <end position="201"/>
    </location>
</feature>
<evidence type="ECO:0000256" key="3">
    <source>
        <dbReference type="ARBA" id="ARBA00022692"/>
    </source>
</evidence>
<keyword evidence="11" id="KW-1185">Reference proteome</keyword>
<evidence type="ECO:0000256" key="2">
    <source>
        <dbReference type="ARBA" id="ARBA00022448"/>
    </source>
</evidence>
<dbReference type="InterPro" id="IPR013112">
    <property type="entry name" value="FAD-bd_8"/>
</dbReference>
<gene>
    <name evidence="10" type="ORF">N7492_000871</name>
</gene>
<dbReference type="GO" id="GO:0015677">
    <property type="term" value="P:copper ion import"/>
    <property type="evidence" value="ECO:0007669"/>
    <property type="project" value="TreeGrafter"/>
</dbReference>
<dbReference type="InterPro" id="IPR051410">
    <property type="entry name" value="Ferric/Cupric_Reductase"/>
</dbReference>
<dbReference type="PANTHER" id="PTHR32361:SF26">
    <property type="entry name" value="FAD-BINDING 8 DOMAIN-CONTAINING PROTEIN-RELATED"/>
    <property type="match status" value="1"/>
</dbReference>
<dbReference type="GO" id="GO:0000293">
    <property type="term" value="F:ferric-chelate reductase activity"/>
    <property type="evidence" value="ECO:0007669"/>
    <property type="project" value="TreeGrafter"/>
</dbReference>
<dbReference type="Pfam" id="PF08022">
    <property type="entry name" value="FAD_binding_8"/>
    <property type="match status" value="1"/>
</dbReference>
<evidence type="ECO:0000256" key="1">
    <source>
        <dbReference type="ARBA" id="ARBA00004141"/>
    </source>
</evidence>
<dbReference type="InterPro" id="IPR013130">
    <property type="entry name" value="Fe3_Rdtase_TM_dom"/>
</dbReference>
<evidence type="ECO:0000256" key="6">
    <source>
        <dbReference type="ARBA" id="ARBA00023136"/>
    </source>
</evidence>
<dbReference type="OrthoDB" id="4494341at2759"/>
<feature type="transmembrane region" description="Helical" evidence="7">
    <location>
        <begin position="5"/>
        <end position="24"/>
    </location>
</feature>
<dbReference type="Gene3D" id="3.40.50.80">
    <property type="entry name" value="Nucleotide-binding domain of ferredoxin-NADP reductase (FNR) module"/>
    <property type="match status" value="1"/>
</dbReference>
<keyword evidence="2" id="KW-0813">Transport</keyword>